<dbReference type="Proteomes" id="UP000284375">
    <property type="component" value="Unassembled WGS sequence"/>
</dbReference>
<keyword evidence="3" id="KW-1185">Reference proteome</keyword>
<evidence type="ECO:0000313" key="3">
    <source>
        <dbReference type="Proteomes" id="UP000284375"/>
    </source>
</evidence>
<evidence type="ECO:0000313" key="2">
    <source>
        <dbReference type="EMBL" id="ROW05600.1"/>
    </source>
</evidence>
<feature type="compositionally biased region" description="Basic and acidic residues" evidence="1">
    <location>
        <begin position="61"/>
        <end position="74"/>
    </location>
</feature>
<feature type="compositionally biased region" description="Low complexity" evidence="1">
    <location>
        <begin position="182"/>
        <end position="200"/>
    </location>
</feature>
<proteinExistence type="predicted"/>
<feature type="compositionally biased region" description="Basic residues" evidence="1">
    <location>
        <begin position="152"/>
        <end position="161"/>
    </location>
</feature>
<feature type="compositionally biased region" description="Low complexity" evidence="1">
    <location>
        <begin position="136"/>
        <end position="151"/>
    </location>
</feature>
<dbReference type="AlphaFoldDB" id="A0A423WQC5"/>
<feature type="compositionally biased region" description="Basic and acidic residues" evidence="1">
    <location>
        <begin position="116"/>
        <end position="128"/>
    </location>
</feature>
<feature type="compositionally biased region" description="Basic and acidic residues" evidence="1">
    <location>
        <begin position="162"/>
        <end position="175"/>
    </location>
</feature>
<sequence length="348" mass="38905">MPSDRRRRNSVSYLHPGGDDSSDDGHSRRKSRPRGYASKLQRGLSDSSIIRREGEAEEKDDDHWDTDYDPRDRYYLSAEDDPFDSPQTRRGRERESPSRHENSTNNQQSSRGGVPSRHEQSSKDWESSRKHRSSRHASPSRNGHAQSQSHGHSQRHSRPRPHSRDSNDNSTDRHKPSSQSKAEPSAARPRPRPTRASSSRLEAIRRPRAFRAGSSHIAPRTRTRPGPGRGLSHHSRQTKPKSGHSGQTRWDGLQHINWEDAAKVALQAGTVAACKIGSEPIPWTAKGTKIASAALGAAMVDHVLQPKKRKGVKYSALRFLTELAVSNMVVGPAFGKVEEKRHTGTARR</sequence>
<name>A0A423WQC5_CYTCH</name>
<feature type="compositionally biased region" description="Basic residues" evidence="1">
    <location>
        <begin position="231"/>
        <end position="242"/>
    </location>
</feature>
<reference evidence="2 3" key="1">
    <citation type="submission" date="2015-09" db="EMBL/GenBank/DDBJ databases">
        <title>Host preference determinants of Valsa canker pathogens revealed by comparative genomics.</title>
        <authorList>
            <person name="Yin Z."/>
            <person name="Huang L."/>
        </authorList>
    </citation>
    <scope>NUCLEOTIDE SEQUENCE [LARGE SCALE GENOMIC DNA]</scope>
    <source>
        <strain evidence="2 3">YSFL</strain>
    </source>
</reference>
<accession>A0A423WQC5</accession>
<gene>
    <name evidence="2" type="ORF">VSDG_00285</name>
</gene>
<protein>
    <submittedName>
        <fullName evidence="2">Uncharacterized protein</fullName>
    </submittedName>
</protein>
<dbReference type="OrthoDB" id="3539922at2759"/>
<feature type="compositionally biased region" description="Basic and acidic residues" evidence="1">
    <location>
        <begin position="90"/>
        <end position="102"/>
    </location>
</feature>
<evidence type="ECO:0000256" key="1">
    <source>
        <dbReference type="SAM" id="MobiDB-lite"/>
    </source>
</evidence>
<organism evidence="2 3">
    <name type="scientific">Cytospora chrysosperma</name>
    <name type="common">Cytospora canker fungus</name>
    <name type="synonym">Sphaeria chrysosperma</name>
    <dbReference type="NCBI Taxonomy" id="252740"/>
    <lineage>
        <taxon>Eukaryota</taxon>
        <taxon>Fungi</taxon>
        <taxon>Dikarya</taxon>
        <taxon>Ascomycota</taxon>
        <taxon>Pezizomycotina</taxon>
        <taxon>Sordariomycetes</taxon>
        <taxon>Sordariomycetidae</taxon>
        <taxon>Diaporthales</taxon>
        <taxon>Cytosporaceae</taxon>
        <taxon>Cytospora</taxon>
    </lineage>
</organism>
<comment type="caution">
    <text evidence="2">The sequence shown here is derived from an EMBL/GenBank/DDBJ whole genome shotgun (WGS) entry which is preliminary data.</text>
</comment>
<dbReference type="EMBL" id="LJZO01000001">
    <property type="protein sequence ID" value="ROW05600.1"/>
    <property type="molecule type" value="Genomic_DNA"/>
</dbReference>
<feature type="region of interest" description="Disordered" evidence="1">
    <location>
        <begin position="1"/>
        <end position="249"/>
    </location>
</feature>